<dbReference type="EMBL" id="JACBNQ010000027">
    <property type="protein sequence ID" value="NYB75729.1"/>
    <property type="molecule type" value="Genomic_DNA"/>
</dbReference>
<dbReference type="PANTHER" id="PTHR31209">
    <property type="entry name" value="COFACTOR-INDEPENDENT PHOSPHOGLYCERATE MUTASE"/>
    <property type="match status" value="1"/>
</dbReference>
<dbReference type="Pfam" id="PF01676">
    <property type="entry name" value="Metalloenzyme"/>
    <property type="match status" value="1"/>
</dbReference>
<dbReference type="GO" id="GO:0006096">
    <property type="term" value="P:glycolytic process"/>
    <property type="evidence" value="ECO:0007669"/>
    <property type="project" value="UniProtKB-KW"/>
</dbReference>
<evidence type="ECO:0000256" key="3">
    <source>
        <dbReference type="ARBA" id="ARBA00004921"/>
    </source>
</evidence>
<dbReference type="SUPFAM" id="SSF53649">
    <property type="entry name" value="Alkaline phosphatase-like"/>
    <property type="match status" value="1"/>
</dbReference>
<gene>
    <name evidence="8" type="ORF">HZF24_16390</name>
</gene>
<comment type="caution">
    <text evidence="8">The sequence shown here is derived from an EMBL/GenBank/DDBJ whole genome shotgun (WGS) entry which is preliminary data.</text>
</comment>
<accession>A0A974GXL4</accession>
<dbReference type="InterPro" id="IPR006124">
    <property type="entry name" value="Metalloenzyme"/>
</dbReference>
<comment type="pathway">
    <text evidence="3">Carbohydrate degradation.</text>
</comment>
<dbReference type="Gene3D" id="3.30.70.2130">
    <property type="entry name" value="Metalloenzyme domain"/>
    <property type="match status" value="1"/>
</dbReference>
<dbReference type="InterPro" id="IPR017850">
    <property type="entry name" value="Alkaline_phosphatase_core_sf"/>
</dbReference>
<dbReference type="Proteomes" id="UP000611629">
    <property type="component" value="Unassembled WGS sequence"/>
</dbReference>
<dbReference type="GO" id="GO:0004619">
    <property type="term" value="F:phosphoglycerate mutase activity"/>
    <property type="evidence" value="ECO:0007669"/>
    <property type="project" value="UniProtKB-EC"/>
</dbReference>
<keyword evidence="5" id="KW-0324">Glycolysis</keyword>
<evidence type="ECO:0000259" key="7">
    <source>
        <dbReference type="Pfam" id="PF01676"/>
    </source>
</evidence>
<comment type="catalytic activity">
    <reaction evidence="1">
        <text>(2R)-2-phosphoglycerate = (2R)-3-phosphoglycerate</text>
        <dbReference type="Rhea" id="RHEA:15901"/>
        <dbReference type="ChEBI" id="CHEBI:58272"/>
        <dbReference type="ChEBI" id="CHEBI:58289"/>
        <dbReference type="EC" id="5.4.2.12"/>
    </reaction>
</comment>
<evidence type="ECO:0000256" key="1">
    <source>
        <dbReference type="ARBA" id="ARBA00000370"/>
    </source>
</evidence>
<evidence type="ECO:0000313" key="9">
    <source>
        <dbReference type="Proteomes" id="UP000611629"/>
    </source>
</evidence>
<dbReference type="RefSeq" id="WP_179239448.1">
    <property type="nucleotide sequence ID" value="NZ_JACBNQ010000027.1"/>
</dbReference>
<name>A0A974GXL4_SEDHY</name>
<dbReference type="PANTHER" id="PTHR31209:SF0">
    <property type="entry name" value="METALLOENZYME DOMAIN-CONTAINING PROTEIN"/>
    <property type="match status" value="1"/>
</dbReference>
<evidence type="ECO:0000313" key="8">
    <source>
        <dbReference type="EMBL" id="NYB75729.1"/>
    </source>
</evidence>
<organism evidence="8 9">
    <name type="scientific">Sedimentibacter hydroxybenzoicus DSM 7310</name>
    <dbReference type="NCBI Taxonomy" id="1123245"/>
    <lineage>
        <taxon>Bacteria</taxon>
        <taxon>Bacillati</taxon>
        <taxon>Bacillota</taxon>
        <taxon>Tissierellia</taxon>
        <taxon>Sedimentibacter</taxon>
    </lineage>
</organism>
<protein>
    <submittedName>
        <fullName evidence="8">Phosphoglycerate mutase</fullName>
    </submittedName>
</protein>
<dbReference type="Pfam" id="PF10143">
    <property type="entry name" value="PhosphMutase"/>
    <property type="match status" value="1"/>
</dbReference>
<proteinExistence type="inferred from homology"/>
<dbReference type="AlphaFoldDB" id="A0A974GXL4"/>
<dbReference type="GO" id="GO:0046872">
    <property type="term" value="F:metal ion binding"/>
    <property type="evidence" value="ECO:0007669"/>
    <property type="project" value="InterPro"/>
</dbReference>
<dbReference type="Gene3D" id="3.40.720.10">
    <property type="entry name" value="Alkaline Phosphatase, subunit A"/>
    <property type="match status" value="1"/>
</dbReference>
<reference evidence="8" key="1">
    <citation type="submission" date="2020-07" db="EMBL/GenBank/DDBJ databases">
        <title>Genomic analysis of a strain of Sedimentibacter Hydroxybenzoicus DSM7310.</title>
        <authorList>
            <person name="Ma S."/>
        </authorList>
    </citation>
    <scope>NUCLEOTIDE SEQUENCE</scope>
    <source>
        <strain evidence="8">DSM 7310</strain>
    </source>
</reference>
<evidence type="ECO:0000256" key="6">
    <source>
        <dbReference type="ARBA" id="ARBA00023235"/>
    </source>
</evidence>
<dbReference type="InterPro" id="IPR042253">
    <property type="entry name" value="Pglycerate_mutase_ApgM_sf"/>
</dbReference>
<sequence length="344" mass="39081">MKQILVILDGLSEENVKDLGFMTPLQYASTPTIDEFIGQGKYEKKSFCVSDRKPDSLSCILSILGVKEELIPQNRAYLEALAANIDIDDDEIALRCNLVKINNDKLESFNGGDLNHNEIKDAVGRVRVSKKIRFHHISGYRNIIVVKKSDEILFVNNYPPHEYMGENINVLLEEIIKIDALRDFVNNNRFFIDGDEYIFYPWGASEKTELPSFYELHKRTCSCICGAEIVKGIAKLMDIRVPELRHATADVDTDLNEKAEAALNEIKNHDTVIVHINGTDEISHRKDVLGKVKFIERIDREFLSVIYENVEENTAITVLSDHRTSSVTGKHENGFVDVITVIKK</sequence>
<comment type="function">
    <text evidence="2">Catalyzes the interconversion of 2-phosphoglycerate and 3-phosphoglycerate.</text>
</comment>
<comment type="similarity">
    <text evidence="4">Belongs to the BPG-independent phosphoglycerate mutase family. A-PGAM subfamily.</text>
</comment>
<evidence type="ECO:0000256" key="2">
    <source>
        <dbReference type="ARBA" id="ARBA00002315"/>
    </source>
</evidence>
<keyword evidence="9" id="KW-1185">Reference proteome</keyword>
<feature type="domain" description="Metalloenzyme" evidence="7">
    <location>
        <begin position="1"/>
        <end position="340"/>
    </location>
</feature>
<evidence type="ECO:0000256" key="5">
    <source>
        <dbReference type="ARBA" id="ARBA00023152"/>
    </source>
</evidence>
<evidence type="ECO:0000256" key="4">
    <source>
        <dbReference type="ARBA" id="ARBA00005524"/>
    </source>
</evidence>
<keyword evidence="6" id="KW-0413">Isomerase</keyword>
<dbReference type="InterPro" id="IPR004456">
    <property type="entry name" value="Pglycerate_mutase_ApgM"/>
</dbReference>